<organism evidence="8 9">
    <name type="scientific">Sinocyclocheilus rhinocerous</name>
    <dbReference type="NCBI Taxonomy" id="307959"/>
    <lineage>
        <taxon>Eukaryota</taxon>
        <taxon>Metazoa</taxon>
        <taxon>Chordata</taxon>
        <taxon>Craniata</taxon>
        <taxon>Vertebrata</taxon>
        <taxon>Euteleostomi</taxon>
        <taxon>Actinopterygii</taxon>
        <taxon>Neopterygii</taxon>
        <taxon>Teleostei</taxon>
        <taxon>Ostariophysi</taxon>
        <taxon>Cypriniformes</taxon>
        <taxon>Cyprinidae</taxon>
        <taxon>Cyprininae</taxon>
        <taxon>Sinocyclocheilus</taxon>
    </lineage>
</organism>
<feature type="transmembrane region" description="Helical" evidence="7">
    <location>
        <begin position="531"/>
        <end position="559"/>
    </location>
</feature>
<evidence type="ECO:0000256" key="4">
    <source>
        <dbReference type="ARBA" id="ARBA00022729"/>
    </source>
</evidence>
<feature type="signal peptide" evidence="7">
    <location>
        <begin position="1"/>
        <end position="25"/>
    </location>
</feature>
<dbReference type="GO" id="GO:0016020">
    <property type="term" value="C:membrane"/>
    <property type="evidence" value="ECO:0007669"/>
    <property type="project" value="UniProtKB-SubCell"/>
</dbReference>
<accession>A0A673GXX5</accession>
<dbReference type="InterPro" id="IPR004240">
    <property type="entry name" value="EMP70"/>
</dbReference>
<feature type="transmembrane region" description="Helical" evidence="7">
    <location>
        <begin position="502"/>
        <end position="525"/>
    </location>
</feature>
<dbReference type="Ensembl" id="ENSSRHT00000018915.1">
    <property type="protein sequence ID" value="ENSSRHP00000018336.1"/>
    <property type="gene ID" value="ENSSRHG00000009699.1"/>
</dbReference>
<evidence type="ECO:0000256" key="6">
    <source>
        <dbReference type="ARBA" id="ARBA00023136"/>
    </source>
</evidence>
<keyword evidence="6 7" id="KW-0472">Membrane</keyword>
<evidence type="ECO:0000256" key="7">
    <source>
        <dbReference type="RuleBase" id="RU363079"/>
    </source>
</evidence>
<protein>
    <recommendedName>
        <fullName evidence="7">Transmembrane 9 superfamily member</fullName>
    </recommendedName>
</protein>
<reference evidence="8" key="1">
    <citation type="submission" date="2025-08" db="UniProtKB">
        <authorList>
            <consortium name="Ensembl"/>
        </authorList>
    </citation>
    <scope>IDENTIFICATION</scope>
</reference>
<feature type="transmembrane region" description="Helical" evidence="7">
    <location>
        <begin position="345"/>
        <end position="369"/>
    </location>
</feature>
<dbReference type="AlphaFoldDB" id="A0A673GXX5"/>
<evidence type="ECO:0000313" key="8">
    <source>
        <dbReference type="Ensembl" id="ENSSRHP00000018336.1"/>
    </source>
</evidence>
<sequence length="641" mass="73137">MVVFHRVRVVILLLFVCGSLRDALSFYLPGLAPVSFCEKEESDKNSDSTIELFVNRLDSVESVLPYEYTAFDFCADQSEKRPSENLGQVLFGERIEPSPYKVYYTMFLYEEEYVCLKSYNTEKTEDKAKLEFLKKGMLLNYQHHWIVDNMPVTWCYDVEDNQKFCNPGFPIGCYVTDTGRAKDACVVNADFNDKDTFYIFNHVDITIFYHMVENEAAGARLVAAKLEPKSYKHTNLEKPDCTGPPMSLGNKFNGDIKIPYTYSVKKKRSLVSRYVLFSAASIMNSLVIVLFLSGMVAMIMLRTLHKDIARYNQMDSVEDAQEEFGWKLVHGDVFRPPRKGMLLSVFLGSGTQIFIMTFVTLFFACLGFLSPANRGALMTCAVVLWVLLGTPAGYVAARYYKSFGGEKWKTNVLLTAFLCPGVVFADFFVMNLILWGEGSSAAMPFGTLVAILALWFCISVPLTFIGAYFGFKKSGIEHPVRTNQIPRQIPEQSFYTKPLPGIVMGGILPFGCIFIQLFFILNSIWSHQMYYMFGFLFLVFIILLITCSEATILLCYFHLCAEDYHWQWRSFLTSGFTAVYFLVYAIHYFFSKLQISGLASTILYFGYTMIMALIFFLFTGTIGFFACFWFVTKIYSVVKVD</sequence>
<feature type="chain" id="PRO_5025714462" description="Transmembrane 9 superfamily member" evidence="7">
    <location>
        <begin position="26"/>
        <end position="641"/>
    </location>
</feature>
<dbReference type="PANTHER" id="PTHR10766">
    <property type="entry name" value="TRANSMEMBRANE 9 SUPERFAMILY PROTEIN"/>
    <property type="match status" value="1"/>
</dbReference>
<comment type="similarity">
    <text evidence="2 7">Belongs to the nonaspanin (TM9SF) (TC 9.A.2) family.</text>
</comment>
<feature type="transmembrane region" description="Helical" evidence="7">
    <location>
        <begin position="602"/>
        <end position="631"/>
    </location>
</feature>
<evidence type="ECO:0000313" key="9">
    <source>
        <dbReference type="Proteomes" id="UP000472270"/>
    </source>
</evidence>
<dbReference type="PANTHER" id="PTHR10766:SF111">
    <property type="entry name" value="TRANSMEMBRANE 9 SUPERFAMILY MEMBER 2"/>
    <property type="match status" value="1"/>
</dbReference>
<comment type="subcellular location">
    <subcellularLocation>
        <location evidence="1">Membrane</location>
        <topology evidence="1">Multi-pass membrane protein</topology>
    </subcellularLocation>
</comment>
<proteinExistence type="inferred from homology"/>
<evidence type="ECO:0000256" key="1">
    <source>
        <dbReference type="ARBA" id="ARBA00004141"/>
    </source>
</evidence>
<dbReference type="InterPro" id="IPR036259">
    <property type="entry name" value="MFS_trans_sf"/>
</dbReference>
<dbReference type="Proteomes" id="UP000472270">
    <property type="component" value="Unassembled WGS sequence"/>
</dbReference>
<evidence type="ECO:0000256" key="3">
    <source>
        <dbReference type="ARBA" id="ARBA00022692"/>
    </source>
</evidence>
<reference evidence="8" key="2">
    <citation type="submission" date="2025-09" db="UniProtKB">
        <authorList>
            <consortium name="Ensembl"/>
        </authorList>
    </citation>
    <scope>IDENTIFICATION</scope>
</reference>
<dbReference type="GO" id="GO:0072657">
    <property type="term" value="P:protein localization to membrane"/>
    <property type="evidence" value="ECO:0007669"/>
    <property type="project" value="TreeGrafter"/>
</dbReference>
<feature type="transmembrane region" description="Helical" evidence="7">
    <location>
        <begin position="448"/>
        <end position="471"/>
    </location>
</feature>
<gene>
    <name evidence="8" type="primary">tm9sf2</name>
</gene>
<dbReference type="Pfam" id="PF02990">
    <property type="entry name" value="EMP70"/>
    <property type="match status" value="1"/>
</dbReference>
<evidence type="ECO:0000256" key="2">
    <source>
        <dbReference type="ARBA" id="ARBA00005227"/>
    </source>
</evidence>
<keyword evidence="4 7" id="KW-0732">Signal</keyword>
<name>A0A673GXX5_9TELE</name>
<feature type="transmembrane region" description="Helical" evidence="7">
    <location>
        <begin position="571"/>
        <end position="590"/>
    </location>
</feature>
<feature type="transmembrane region" description="Helical" evidence="7">
    <location>
        <begin position="375"/>
        <end position="400"/>
    </location>
</feature>
<feature type="transmembrane region" description="Helical" evidence="7">
    <location>
        <begin position="412"/>
        <end position="436"/>
    </location>
</feature>
<keyword evidence="3 7" id="KW-0812">Transmembrane</keyword>
<dbReference type="SUPFAM" id="SSF103473">
    <property type="entry name" value="MFS general substrate transporter"/>
    <property type="match status" value="1"/>
</dbReference>
<evidence type="ECO:0000256" key="5">
    <source>
        <dbReference type="ARBA" id="ARBA00022989"/>
    </source>
</evidence>
<dbReference type="GO" id="GO:0005737">
    <property type="term" value="C:cytoplasm"/>
    <property type="evidence" value="ECO:0007669"/>
    <property type="project" value="UniProtKB-ARBA"/>
</dbReference>
<keyword evidence="9" id="KW-1185">Reference proteome</keyword>
<keyword evidence="5 7" id="KW-1133">Transmembrane helix</keyword>
<feature type="transmembrane region" description="Helical" evidence="7">
    <location>
        <begin position="274"/>
        <end position="301"/>
    </location>
</feature>